<feature type="region of interest" description="Disordered" evidence="5">
    <location>
        <begin position="50"/>
        <end position="105"/>
    </location>
</feature>
<proteinExistence type="inferred from homology"/>
<evidence type="ECO:0000256" key="1">
    <source>
        <dbReference type="ARBA" id="ARBA00007806"/>
    </source>
</evidence>
<dbReference type="InterPro" id="IPR013780">
    <property type="entry name" value="Glyco_hydro_b"/>
</dbReference>
<dbReference type="SUPFAM" id="SSF51445">
    <property type="entry name" value="(Trans)glycosidases"/>
    <property type="match status" value="1"/>
</dbReference>
<feature type="compositionally biased region" description="Polar residues" evidence="5">
    <location>
        <begin position="53"/>
        <end position="62"/>
    </location>
</feature>
<keyword evidence="10" id="KW-1185">Reference proteome</keyword>
<evidence type="ECO:0000256" key="5">
    <source>
        <dbReference type="SAM" id="MobiDB-lite"/>
    </source>
</evidence>
<evidence type="ECO:0000256" key="2">
    <source>
        <dbReference type="ARBA" id="ARBA00022801"/>
    </source>
</evidence>
<feature type="domain" description="Glycosyl hydrolase family 31 C-terminal" evidence="8">
    <location>
        <begin position="736"/>
        <end position="817"/>
    </location>
</feature>
<comment type="caution">
    <text evidence="9">The sequence shown here is derived from an EMBL/GenBank/DDBJ whole genome shotgun (WGS) entry which is preliminary data.</text>
</comment>
<evidence type="ECO:0000259" key="7">
    <source>
        <dbReference type="Pfam" id="PF01055"/>
    </source>
</evidence>
<dbReference type="PANTHER" id="PTHR43053:SF4">
    <property type="entry name" value="MYOGENESIS-REGULATING GLYCOSIDASE"/>
    <property type="match status" value="1"/>
</dbReference>
<evidence type="ECO:0000313" key="10">
    <source>
        <dbReference type="Proteomes" id="UP000749559"/>
    </source>
</evidence>
<evidence type="ECO:0000256" key="6">
    <source>
        <dbReference type="SAM" id="Phobius"/>
    </source>
</evidence>
<dbReference type="Gene3D" id="2.60.40.1180">
    <property type="entry name" value="Golgi alpha-mannosidase II"/>
    <property type="match status" value="1"/>
</dbReference>
<dbReference type="Gene3D" id="3.20.20.80">
    <property type="entry name" value="Glycosidases"/>
    <property type="match status" value="1"/>
</dbReference>
<dbReference type="Proteomes" id="UP000749559">
    <property type="component" value="Unassembled WGS sequence"/>
</dbReference>
<dbReference type="AlphaFoldDB" id="A0A8J1TY86"/>
<gene>
    <name evidence="9" type="ORF">OFUS_LOCUS21310</name>
</gene>
<evidence type="ECO:0000259" key="8">
    <source>
        <dbReference type="Pfam" id="PF21365"/>
    </source>
</evidence>
<feature type="region of interest" description="Disordered" evidence="5">
    <location>
        <begin position="1"/>
        <end position="21"/>
    </location>
</feature>
<comment type="similarity">
    <text evidence="1 4">Belongs to the glycosyl hydrolase 31 family.</text>
</comment>
<dbReference type="InterPro" id="IPR000322">
    <property type="entry name" value="Glyco_hydro_31_TIM"/>
</dbReference>
<keyword evidence="6" id="KW-0812">Transmembrane</keyword>
<organism evidence="9 10">
    <name type="scientific">Owenia fusiformis</name>
    <name type="common">Polychaete worm</name>
    <dbReference type="NCBI Taxonomy" id="6347"/>
    <lineage>
        <taxon>Eukaryota</taxon>
        <taxon>Metazoa</taxon>
        <taxon>Spiralia</taxon>
        <taxon>Lophotrochozoa</taxon>
        <taxon>Annelida</taxon>
        <taxon>Polychaeta</taxon>
        <taxon>Sedentaria</taxon>
        <taxon>Canalipalpata</taxon>
        <taxon>Sabellida</taxon>
        <taxon>Oweniida</taxon>
        <taxon>Oweniidae</taxon>
        <taxon>Owenia</taxon>
    </lineage>
</organism>
<accession>A0A8J1TY86</accession>
<dbReference type="Pfam" id="PF01055">
    <property type="entry name" value="Glyco_hydro_31_2nd"/>
    <property type="match status" value="1"/>
</dbReference>
<sequence>MKRGESTEDLIFNGQTHSPEDIIGETLFPMTHDGSMGANTIAADAIATALPTKPQNNASNTRKVTKRQTSKTENKLENEKRSGHGKDKNGYGLRKKDYESGEKKGCSYPRPIVTHQLSVDDSWIKVELPESGSNITPYTKIPREYKLKIFVMVLSVVIIVSTILIWYFHPNTNGNIRLGDHLKLGRRSRRLILDNIEGEIVLYADLGTRLPQTNPVGCAPLEEERDENLNELCLGFLEIGQLNVSRSNHGYKDKTIECYDINWSLVYDYDLTDCFKFGNAHWYGGGTINGYPYPLENKTVDGASFLTGRIQDGDEFGSVLNPSWFNSNGVSIQMDQSLPLYISISHDSKNAADSGEMCISSKCDNVSYASNCETSSMRYTICSAGDNSPRTIQGFLKNHQSSNSSASEINTKYITHPVWSTAAVYGGNLTSGDLNSFINEIAKHSEETEDELGTVIIEEGWQGVEGDLEFDNARFENIRQILAHAENLGFEINIAVTPFIAVESEIFHETVRQNLLVSDASGVVPGLTALDSNIVAVLDFTYNTTQEWFIDRLKTLARSYGIDSYVFKYGQVRSLPYQPHFHSRETSPSQFSNSLSHIASSINSKVVTSSYYGQQSIPIFMQMSPMMSSWNRTNGIKGVIPAILAHSAIGKTFVIPPSVGGFTDNSCSDSELFIRWFQLSIFLPVLHLSVPPWYCIHNNKLVLEIASELLLIRKNIVIPKLLQTIKYIESNLTDGSELINPIWWIAPNDDVALTVSDQFLIGSDLLVAPVLEQGATSKQVYLPVGTWQDIKGDKHEGGSWVHYDVSLTDVLYFIKQPSVD</sequence>
<dbReference type="GO" id="GO:0004553">
    <property type="term" value="F:hydrolase activity, hydrolyzing O-glycosyl compounds"/>
    <property type="evidence" value="ECO:0007669"/>
    <property type="project" value="InterPro"/>
</dbReference>
<protein>
    <submittedName>
        <fullName evidence="9">Uncharacterized protein</fullName>
    </submittedName>
</protein>
<feature type="domain" description="Glycoside hydrolase family 31 TIM barrel" evidence="7">
    <location>
        <begin position="452"/>
        <end position="686"/>
    </location>
</feature>
<evidence type="ECO:0000256" key="3">
    <source>
        <dbReference type="ARBA" id="ARBA00023295"/>
    </source>
</evidence>
<dbReference type="InterPro" id="IPR048395">
    <property type="entry name" value="Glyco_hydro_31_C"/>
</dbReference>
<keyword evidence="6" id="KW-1133">Transmembrane helix</keyword>
<reference evidence="9" key="1">
    <citation type="submission" date="2022-03" db="EMBL/GenBank/DDBJ databases">
        <authorList>
            <person name="Martin C."/>
        </authorList>
    </citation>
    <scope>NUCLEOTIDE SEQUENCE</scope>
</reference>
<dbReference type="CDD" id="cd06592">
    <property type="entry name" value="GH31_NET37"/>
    <property type="match status" value="1"/>
</dbReference>
<feature type="transmembrane region" description="Helical" evidence="6">
    <location>
        <begin position="149"/>
        <end position="168"/>
    </location>
</feature>
<keyword evidence="3 4" id="KW-0326">Glycosidase</keyword>
<dbReference type="InterPro" id="IPR017853">
    <property type="entry name" value="GH"/>
</dbReference>
<dbReference type="PANTHER" id="PTHR43053">
    <property type="entry name" value="GLYCOSIDASE FAMILY 31"/>
    <property type="match status" value="1"/>
</dbReference>
<feature type="compositionally biased region" description="Basic and acidic residues" evidence="5">
    <location>
        <begin position="70"/>
        <end position="105"/>
    </location>
</feature>
<keyword evidence="2 4" id="KW-0378">Hydrolase</keyword>
<evidence type="ECO:0000256" key="4">
    <source>
        <dbReference type="RuleBase" id="RU361185"/>
    </source>
</evidence>
<dbReference type="OrthoDB" id="10070917at2759"/>
<dbReference type="SUPFAM" id="SSF51011">
    <property type="entry name" value="Glycosyl hydrolase domain"/>
    <property type="match status" value="1"/>
</dbReference>
<dbReference type="EMBL" id="CAIIXF020000010">
    <property type="protein sequence ID" value="CAH1796955.1"/>
    <property type="molecule type" value="Genomic_DNA"/>
</dbReference>
<keyword evidence="6" id="KW-0472">Membrane</keyword>
<dbReference type="Pfam" id="PF21365">
    <property type="entry name" value="Glyco_hydro_31_3rd"/>
    <property type="match status" value="1"/>
</dbReference>
<name>A0A8J1TY86_OWEFU</name>
<evidence type="ECO:0000313" key="9">
    <source>
        <dbReference type="EMBL" id="CAH1796955.1"/>
    </source>
</evidence>
<dbReference type="InterPro" id="IPR050985">
    <property type="entry name" value="Alpha-glycosidase_related"/>
</dbReference>
<dbReference type="GO" id="GO:0005975">
    <property type="term" value="P:carbohydrate metabolic process"/>
    <property type="evidence" value="ECO:0007669"/>
    <property type="project" value="InterPro"/>
</dbReference>